<dbReference type="InterPro" id="IPR001841">
    <property type="entry name" value="Znf_RING"/>
</dbReference>
<dbReference type="PROSITE" id="PS50158">
    <property type="entry name" value="ZF_CCHC"/>
    <property type="match status" value="1"/>
</dbReference>
<keyword evidence="4" id="KW-0862">Zinc</keyword>
<feature type="compositionally biased region" description="Pro residues" evidence="7">
    <location>
        <begin position="768"/>
        <end position="788"/>
    </location>
</feature>
<proteinExistence type="predicted"/>
<evidence type="ECO:0000256" key="2">
    <source>
        <dbReference type="ARBA" id="ARBA00022723"/>
    </source>
</evidence>
<feature type="compositionally biased region" description="Basic and acidic residues" evidence="7">
    <location>
        <begin position="929"/>
        <end position="945"/>
    </location>
</feature>
<organism evidence="11 12">
    <name type="scientific">Pieris macdunnoughi</name>
    <dbReference type="NCBI Taxonomy" id="345717"/>
    <lineage>
        <taxon>Eukaryota</taxon>
        <taxon>Metazoa</taxon>
        <taxon>Ecdysozoa</taxon>
        <taxon>Arthropoda</taxon>
        <taxon>Hexapoda</taxon>
        <taxon>Insecta</taxon>
        <taxon>Pterygota</taxon>
        <taxon>Neoptera</taxon>
        <taxon>Endopterygota</taxon>
        <taxon>Lepidoptera</taxon>
        <taxon>Glossata</taxon>
        <taxon>Ditrysia</taxon>
        <taxon>Papilionoidea</taxon>
        <taxon>Pieridae</taxon>
        <taxon>Pierinae</taxon>
        <taxon>Pieris</taxon>
    </lineage>
</organism>
<feature type="compositionally biased region" description="Basic residues" evidence="7">
    <location>
        <begin position="585"/>
        <end position="625"/>
    </location>
</feature>
<dbReference type="Gene3D" id="3.30.40.10">
    <property type="entry name" value="Zinc/RING finger domain, C3HC4 (zinc finger)"/>
    <property type="match status" value="1"/>
</dbReference>
<gene>
    <name evidence="11" type="ORF">PMACD_LOCUS13124</name>
</gene>
<dbReference type="InterPro" id="IPR025829">
    <property type="entry name" value="Zn_knuckle_CX2CX3GHX4C"/>
</dbReference>
<feature type="region of interest" description="Disordered" evidence="7">
    <location>
        <begin position="1164"/>
        <end position="1263"/>
    </location>
</feature>
<dbReference type="InterPro" id="IPR014891">
    <property type="entry name" value="DWNN_domain"/>
</dbReference>
<feature type="compositionally biased region" description="Basic and acidic residues" evidence="7">
    <location>
        <begin position="1093"/>
        <end position="1131"/>
    </location>
</feature>
<feature type="compositionally biased region" description="Basic and acidic residues" evidence="7">
    <location>
        <begin position="406"/>
        <end position="424"/>
    </location>
</feature>
<evidence type="ECO:0000256" key="7">
    <source>
        <dbReference type="SAM" id="MobiDB-lite"/>
    </source>
</evidence>
<feature type="compositionally biased region" description="Basic and acidic residues" evidence="7">
    <location>
        <begin position="958"/>
        <end position="1067"/>
    </location>
</feature>
<feature type="compositionally biased region" description="Basic and acidic residues" evidence="7">
    <location>
        <begin position="1341"/>
        <end position="1370"/>
    </location>
</feature>
<evidence type="ECO:0000256" key="6">
    <source>
        <dbReference type="PROSITE-ProRule" id="PRU00047"/>
    </source>
</evidence>
<feature type="compositionally biased region" description="Basic and acidic residues" evidence="7">
    <location>
        <begin position="833"/>
        <end position="843"/>
    </location>
</feature>
<dbReference type="SMART" id="SM00184">
    <property type="entry name" value="RING"/>
    <property type="match status" value="1"/>
</dbReference>
<keyword evidence="3 6" id="KW-0863">Zinc-finger</keyword>
<feature type="compositionally biased region" description="Basic residues" evidence="7">
    <location>
        <begin position="636"/>
        <end position="645"/>
    </location>
</feature>
<reference evidence="11" key="1">
    <citation type="submission" date="2021-02" db="EMBL/GenBank/DDBJ databases">
        <authorList>
            <person name="Steward A R."/>
        </authorList>
    </citation>
    <scope>NUCLEOTIDE SEQUENCE</scope>
</reference>
<dbReference type="GO" id="GO:0008270">
    <property type="term" value="F:zinc ion binding"/>
    <property type="evidence" value="ECO:0007669"/>
    <property type="project" value="UniProtKB-KW"/>
</dbReference>
<feature type="compositionally biased region" description="Low complexity" evidence="7">
    <location>
        <begin position="322"/>
        <end position="337"/>
    </location>
</feature>
<dbReference type="SMART" id="SM01180">
    <property type="entry name" value="DWNN"/>
    <property type="match status" value="1"/>
</dbReference>
<dbReference type="PANTHER" id="PTHR15439:SF0">
    <property type="entry name" value="CELL DIVISION CYCLE AND APOPTOSIS REGULATOR PROTEIN 1-RELATED"/>
    <property type="match status" value="1"/>
</dbReference>
<dbReference type="GO" id="GO:0061630">
    <property type="term" value="F:ubiquitin protein ligase activity"/>
    <property type="evidence" value="ECO:0007669"/>
    <property type="project" value="InterPro"/>
</dbReference>
<feature type="compositionally biased region" description="Basic and acidic residues" evidence="7">
    <location>
        <begin position="1164"/>
        <end position="1194"/>
    </location>
</feature>
<dbReference type="EMBL" id="CAJOBZ010000061">
    <property type="protein sequence ID" value="CAF4922131.1"/>
    <property type="molecule type" value="Genomic_DNA"/>
</dbReference>
<dbReference type="InterPro" id="IPR001878">
    <property type="entry name" value="Znf_CCHC"/>
</dbReference>
<feature type="domain" description="CCHC-type" evidence="9">
    <location>
        <begin position="152"/>
        <end position="166"/>
    </location>
</feature>
<dbReference type="GO" id="GO:0016567">
    <property type="term" value="P:protein ubiquitination"/>
    <property type="evidence" value="ECO:0007669"/>
    <property type="project" value="InterPro"/>
</dbReference>
<dbReference type="GO" id="GO:0006397">
    <property type="term" value="P:mRNA processing"/>
    <property type="evidence" value="ECO:0007669"/>
    <property type="project" value="InterPro"/>
</dbReference>
<dbReference type="PANTHER" id="PTHR15439">
    <property type="entry name" value="RETINOBLASTOMA-BINDING PROTEIN 6"/>
    <property type="match status" value="1"/>
</dbReference>
<evidence type="ECO:0000259" key="10">
    <source>
        <dbReference type="PROSITE" id="PS51282"/>
    </source>
</evidence>
<evidence type="ECO:0000256" key="3">
    <source>
        <dbReference type="ARBA" id="ARBA00022771"/>
    </source>
</evidence>
<dbReference type="InterPro" id="IPR033489">
    <property type="entry name" value="RBBP6"/>
</dbReference>
<feature type="compositionally biased region" description="Basic residues" evidence="7">
    <location>
        <begin position="1540"/>
        <end position="1555"/>
    </location>
</feature>
<evidence type="ECO:0000313" key="11">
    <source>
        <dbReference type="EMBL" id="CAF4922131.1"/>
    </source>
</evidence>
<dbReference type="GO" id="GO:0006511">
    <property type="term" value="P:ubiquitin-dependent protein catabolic process"/>
    <property type="evidence" value="ECO:0007669"/>
    <property type="project" value="TreeGrafter"/>
</dbReference>
<dbReference type="InterPro" id="IPR036875">
    <property type="entry name" value="Znf_CCHC_sf"/>
</dbReference>
<feature type="compositionally biased region" description="Basic and acidic residues" evidence="7">
    <location>
        <begin position="1451"/>
        <end position="1467"/>
    </location>
</feature>
<dbReference type="CDD" id="cd16620">
    <property type="entry name" value="vRING-HC-C4C4_RBBP6"/>
    <property type="match status" value="1"/>
</dbReference>
<sequence>MSVHYKFKSALDYDTVTFDGLHISVGDLKAAISQQKRIGKTSDFDLQITNAQTKEVYVDDGTLIPKNTSLLVARVPLAQQPKKQWDNNNSQGAPVKDVSVNKGVADLSRMEGSEQDKINAMISQSTFDYDPSNYQKIRGQNQRGAVPSNYICFKCQNRGHWIKDCPVANSSDPIEIRRSSGIPRSFMVPVDGPKAPGAMMTPSGTFAVPAVDREAYLASESAVGPETLPNTPAAPEPTIPDELICSLCRDLLTDAVMIPCCGNSFCDECIRGALLESEDHECPDCREKEIAPTTLIPNRFLRNSVSSFRNQTGYSRRAPHRPSAAQPAQQKEQPPAASVSPKNSANDAVEERGGRREESDGSVDDNITVTVPPAVTKGPAPPRPRYEHRSRYGPPKNLKIEIPPNRSKDEQRSSTPTIDERRDPNIPPQGVYNRGPLPFIPPQPHYGAPPPYGRPMGRPYPERFPHHDPYQPPPPGIKDSPNGRSEDPLEAFNRMIREKEMRAKRREEERRRVKSGSRSLSRSPRLQRLSRSPRPLRGSRSPRLPRASRSPRPPRGSPSPRPLRGSRSPRPLRDSRSPRPPRGSRSPRARPRSRGSSRLRYSRSRSLSRGRLRRSPWSPRRRRSRERSVSLSRSPSPRRRIRSPLRYRSALRSPVGRSPLRSVVRTPQRSPLRSPPRSPIRGAARSPPRQMSPHRFTGVYDELLSPPRRSEPSFGGRYGPRNNVGPTFPPLGAKPVPLMGLNLQPQPEVPPPGYRGRFDPSFDDIPPGVDPPVPGFEPPPFEKAPFGPPGTERDRLPPSNFREPYRPPTYADGTGSYRDAPVAPISNDAPPLHLDHPRYRDNFRGGAPYRDGGPLPYRDGQPYRDQGVAHRDANYRGGPSQFRETSFRSVPYRDGNYRDNMPPNFRESALPFRPPSADPREQIPPFHDPNYREGFRDDTSRDGRQAMRSNNSSRRTGSRREKDRSRERYPDGREIPERTERLRASEKSRESREERVRDYDRTRDFDKDRHGSQEKKGRSRDVREKHRSESRGRSRERESKRDRKDDRGRDKLSPEKSKDHKDKDKKVKDRKKKKREKEKEREIEKKKKRDKKEKKDKENKKEDDGERKETQLTEHDKVEEMKVDAEKKESKLVQPSSEKNENVQKPAENIKVDLYGDETAAVVDKEITESYVKSETDDNNEEVKESDTANKEEPFDGIELQPAADELAVDMEIPSSNKENKEVLAPLPELSKWEVDDDNQEKSKEPGEITSPDEKSDSKKVTSEVIKRAEKAIFAKAINSLRPIEIKKISSDRVKLYGDEQPKPTLNNIQITVPVTELERKTLESNDRQSRNSKTPPPRISVKDRLGGKVENVHKGREPRVVHSTVERVKSRSKTPSIRRVTLEKERSRKSETRNIVSKDRHTDRRVKTDNIKGENDHDKKKEKSHGDRKINDEKLGRNKINDNSEFNSTNDKERKKSTLDEAHFEPDYDENVESETDTKEESSKKRERSASPGPTPTKKPKIENETIKLDLTNVRKRPDTDSASSSSDDSSSSSSSDGRKRKKKKKRTKKKKKRAASDSESESDSSSEDHKKKKKKRKHKKKSSKKKKKSKHK</sequence>
<feature type="compositionally biased region" description="Low complexity" evidence="7">
    <location>
        <begin position="516"/>
        <end position="550"/>
    </location>
</feature>
<comment type="caution">
    <text evidence="11">The sequence shown here is derived from an EMBL/GenBank/DDBJ whole genome shotgun (WGS) entry which is preliminary data.</text>
</comment>
<keyword evidence="12" id="KW-1185">Reference proteome</keyword>
<feature type="domain" description="DWNN" evidence="10">
    <location>
        <begin position="3"/>
        <end position="76"/>
    </location>
</feature>
<keyword evidence="2" id="KW-0479">Metal-binding</keyword>
<evidence type="ECO:0000256" key="1">
    <source>
        <dbReference type="ARBA" id="ARBA00004123"/>
    </source>
</evidence>
<dbReference type="GO" id="GO:0005634">
    <property type="term" value="C:nucleus"/>
    <property type="evidence" value="ECO:0007669"/>
    <property type="project" value="UniProtKB-SubCell"/>
</dbReference>
<feature type="compositionally biased region" description="Basic residues" evidence="7">
    <location>
        <begin position="1572"/>
        <end position="1594"/>
    </location>
</feature>
<feature type="domain" description="RING-type" evidence="8">
    <location>
        <begin position="245"/>
        <end position="286"/>
    </location>
</feature>
<evidence type="ECO:0000256" key="4">
    <source>
        <dbReference type="ARBA" id="ARBA00022833"/>
    </source>
</evidence>
<feature type="compositionally biased region" description="Pro residues" evidence="7">
    <location>
        <begin position="551"/>
        <end position="561"/>
    </location>
</feature>
<dbReference type="Gene3D" id="3.10.20.90">
    <property type="entry name" value="Phosphatidylinositol 3-kinase Catalytic Subunit, Chain A, domain 1"/>
    <property type="match status" value="1"/>
</dbReference>
<evidence type="ECO:0000259" key="9">
    <source>
        <dbReference type="PROSITE" id="PS50158"/>
    </source>
</evidence>
<dbReference type="PROSITE" id="PS51282">
    <property type="entry name" value="DWNN"/>
    <property type="match status" value="1"/>
</dbReference>
<dbReference type="OrthoDB" id="106784at2759"/>
<dbReference type="SUPFAM" id="SSF57850">
    <property type="entry name" value="RING/U-box"/>
    <property type="match status" value="1"/>
</dbReference>
<dbReference type="PROSITE" id="PS50089">
    <property type="entry name" value="ZF_RING_2"/>
    <property type="match status" value="1"/>
</dbReference>
<feature type="compositionally biased region" description="Low complexity" evidence="7">
    <location>
        <begin position="1522"/>
        <end position="1537"/>
    </location>
</feature>
<feature type="region of interest" description="Disordered" evidence="7">
    <location>
        <begin position="1320"/>
        <end position="1594"/>
    </location>
</feature>
<dbReference type="InterPro" id="IPR013083">
    <property type="entry name" value="Znf_RING/FYVE/PHD"/>
</dbReference>
<feature type="compositionally biased region" description="Basic and acidic residues" evidence="7">
    <location>
        <begin position="1381"/>
        <end position="1443"/>
    </location>
</feature>
<feature type="compositionally biased region" description="Basic and acidic residues" evidence="7">
    <location>
        <begin position="1240"/>
        <end position="1263"/>
    </location>
</feature>
<name>A0A821WG07_9NEOP</name>
<dbReference type="SMART" id="SM00343">
    <property type="entry name" value="ZnF_C2HC"/>
    <property type="match status" value="1"/>
</dbReference>
<accession>A0A821WG07</accession>
<evidence type="ECO:0000313" key="12">
    <source>
        <dbReference type="Proteomes" id="UP000663880"/>
    </source>
</evidence>
<dbReference type="GO" id="GO:0003676">
    <property type="term" value="F:nucleic acid binding"/>
    <property type="evidence" value="ECO:0007669"/>
    <property type="project" value="InterPro"/>
</dbReference>
<dbReference type="Pfam" id="PF08783">
    <property type="entry name" value="DWNN"/>
    <property type="match status" value="1"/>
</dbReference>
<feature type="compositionally biased region" description="Basic and acidic residues" evidence="7">
    <location>
        <begin position="349"/>
        <end position="359"/>
    </location>
</feature>
<dbReference type="Gene3D" id="4.10.60.10">
    <property type="entry name" value="Zinc finger, CCHC-type"/>
    <property type="match status" value="1"/>
</dbReference>
<evidence type="ECO:0000256" key="5">
    <source>
        <dbReference type="ARBA" id="ARBA00023242"/>
    </source>
</evidence>
<comment type="subcellular location">
    <subcellularLocation>
        <location evidence="1">Nucleus</location>
    </subcellularLocation>
</comment>
<evidence type="ECO:0000259" key="8">
    <source>
        <dbReference type="PROSITE" id="PS50089"/>
    </source>
</evidence>
<dbReference type="Pfam" id="PF13696">
    <property type="entry name" value="zf-CCHC_2"/>
    <property type="match status" value="1"/>
</dbReference>
<feature type="compositionally biased region" description="Basic and acidic residues" evidence="7">
    <location>
        <begin position="495"/>
        <end position="511"/>
    </location>
</feature>
<protein>
    <recommendedName>
        <fullName evidence="13">E3 ubiquitin-protein ligase RBBP6</fullName>
    </recommendedName>
</protein>
<dbReference type="Proteomes" id="UP000663880">
    <property type="component" value="Unassembled WGS sequence"/>
</dbReference>
<keyword evidence="5" id="KW-0539">Nucleus</keyword>
<feature type="compositionally biased region" description="Basic and acidic residues" evidence="7">
    <location>
        <begin position="1320"/>
        <end position="1330"/>
    </location>
</feature>
<feature type="compositionally biased region" description="Basic and acidic residues" evidence="7">
    <location>
        <begin position="460"/>
        <end position="469"/>
    </location>
</feature>
<feature type="compositionally biased region" description="Pro residues" evidence="7">
    <location>
        <begin position="438"/>
        <end position="453"/>
    </location>
</feature>
<dbReference type="SUPFAM" id="SSF57756">
    <property type="entry name" value="Retrovirus zinc finger-like domains"/>
    <property type="match status" value="1"/>
</dbReference>
<evidence type="ECO:0008006" key="13">
    <source>
        <dbReference type="Google" id="ProtNLM"/>
    </source>
</evidence>
<feature type="region of interest" description="Disordered" evidence="7">
    <location>
        <begin position="311"/>
        <end position="1151"/>
    </location>
</feature>